<proteinExistence type="predicted"/>
<dbReference type="AlphaFoldDB" id="A0A6J5DNE2"/>
<organism evidence="1 2">
    <name type="scientific">Burkholderia puraquae</name>
    <dbReference type="NCBI Taxonomy" id="1904757"/>
    <lineage>
        <taxon>Bacteria</taxon>
        <taxon>Pseudomonadati</taxon>
        <taxon>Pseudomonadota</taxon>
        <taxon>Betaproteobacteria</taxon>
        <taxon>Burkholderiales</taxon>
        <taxon>Burkholderiaceae</taxon>
        <taxon>Burkholderia</taxon>
        <taxon>Burkholderia cepacia complex</taxon>
    </lineage>
</organism>
<evidence type="ECO:0008006" key="3">
    <source>
        <dbReference type="Google" id="ProtNLM"/>
    </source>
</evidence>
<name>A0A6J5DNE2_9BURK</name>
<gene>
    <name evidence="1" type="ORF">LMG29660_02656</name>
</gene>
<evidence type="ECO:0000313" key="2">
    <source>
        <dbReference type="Proteomes" id="UP000494135"/>
    </source>
</evidence>
<protein>
    <recommendedName>
        <fullName evidence="3">Lysozyme inhibitor LprI N-terminal domain-containing protein</fullName>
    </recommendedName>
</protein>
<dbReference type="PANTHER" id="PTHR37549:SF1">
    <property type="entry name" value="LIPOPROTEIN LPRI"/>
    <property type="match status" value="1"/>
</dbReference>
<dbReference type="EMBL" id="CADIKG010000005">
    <property type="protein sequence ID" value="CAB3755749.1"/>
    <property type="molecule type" value="Genomic_DNA"/>
</dbReference>
<dbReference type="PANTHER" id="PTHR37549">
    <property type="entry name" value="LIPOPROTEIN LPRI"/>
    <property type="match status" value="1"/>
</dbReference>
<dbReference type="InterPro" id="IPR052755">
    <property type="entry name" value="Lysozyme_Inhibitor_LprI"/>
</dbReference>
<accession>A0A6J5DNE2</accession>
<dbReference type="GO" id="GO:0005576">
    <property type="term" value="C:extracellular region"/>
    <property type="evidence" value="ECO:0007669"/>
    <property type="project" value="TreeGrafter"/>
</dbReference>
<reference evidence="1 2" key="1">
    <citation type="submission" date="2020-04" db="EMBL/GenBank/DDBJ databases">
        <authorList>
            <person name="De Canck E."/>
        </authorList>
    </citation>
    <scope>NUCLEOTIDE SEQUENCE [LARGE SCALE GENOMIC DNA]</scope>
    <source>
        <strain evidence="1 2">LMG 29660</strain>
    </source>
</reference>
<evidence type="ECO:0000313" key="1">
    <source>
        <dbReference type="EMBL" id="CAB3755749.1"/>
    </source>
</evidence>
<sequence length="274" mass="30660">MSIRLQEIFKLLGVGLFIFIQSLQAIAAEWNPVIEGQWEVESVHLNADAEWTPSYGWNDPRLVGRLFVFKKNKIWTDAPENRSCAEANIQTSQTNLRDLISSSMSGFGNPAMSATEKNYKIDIPGSTMVDVIRVFCGAQPWQGSLGASDKTNGAWILSPSPGKLLLRWYGETILTLKRIRDNAKPNPSFNCDKAKSEVEMEICGSYELSSFDKSVATSFSQLIKQRKSAGDTVDDAIRKQREWLSKRNLCGKDAPCILDAMKAQLQKLDDMSRN</sequence>
<dbReference type="Proteomes" id="UP000494135">
    <property type="component" value="Unassembled WGS sequence"/>
</dbReference>